<accession>A0A382TPW4</accession>
<evidence type="ECO:0008006" key="2">
    <source>
        <dbReference type="Google" id="ProtNLM"/>
    </source>
</evidence>
<proteinExistence type="predicted"/>
<sequence length="168" mass="18795">MSDRLRVLFSGPVGTRSGYGSHARDLVHALINMDKYDIHILPQKWGNTPENALSSNSKRDREIMKRVVKEEDQKIPFDISFQVTVPNEFSKWAKYNIGVTAGFEATTVPNDWVQGANNADLVLFSSVHGLNSVASSVFDMHNEQQQKIGQLQLTTKSEVLFEGVDTDV</sequence>
<gene>
    <name evidence="1" type="ORF">METZ01_LOCUS376980</name>
</gene>
<dbReference type="AlphaFoldDB" id="A0A382TPW4"/>
<feature type="non-terminal residue" evidence="1">
    <location>
        <position position="168"/>
    </location>
</feature>
<evidence type="ECO:0000313" key="1">
    <source>
        <dbReference type="EMBL" id="SVD24126.1"/>
    </source>
</evidence>
<reference evidence="1" key="1">
    <citation type="submission" date="2018-05" db="EMBL/GenBank/DDBJ databases">
        <authorList>
            <person name="Lanie J.A."/>
            <person name="Ng W.-L."/>
            <person name="Kazmierczak K.M."/>
            <person name="Andrzejewski T.M."/>
            <person name="Davidsen T.M."/>
            <person name="Wayne K.J."/>
            <person name="Tettelin H."/>
            <person name="Glass J.I."/>
            <person name="Rusch D."/>
            <person name="Podicherti R."/>
            <person name="Tsui H.-C.T."/>
            <person name="Winkler M.E."/>
        </authorList>
    </citation>
    <scope>NUCLEOTIDE SEQUENCE</scope>
</reference>
<organism evidence="1">
    <name type="scientific">marine metagenome</name>
    <dbReference type="NCBI Taxonomy" id="408172"/>
    <lineage>
        <taxon>unclassified sequences</taxon>
        <taxon>metagenomes</taxon>
        <taxon>ecological metagenomes</taxon>
    </lineage>
</organism>
<protein>
    <recommendedName>
        <fullName evidence="2">Glycosyltransferase subfamily 4-like N-terminal domain-containing protein</fullName>
    </recommendedName>
</protein>
<dbReference type="EMBL" id="UINC01138277">
    <property type="protein sequence ID" value="SVD24126.1"/>
    <property type="molecule type" value="Genomic_DNA"/>
</dbReference>
<name>A0A382TPW4_9ZZZZ</name>